<evidence type="ECO:0000256" key="4">
    <source>
        <dbReference type="ARBA" id="ARBA00022475"/>
    </source>
</evidence>
<keyword evidence="3" id="KW-0813">Transport</keyword>
<comment type="similarity">
    <text evidence="2">Belongs to the BCCT transporter (TC 2.A.15) family.</text>
</comment>
<comment type="subcellular location">
    <subcellularLocation>
        <location evidence="1">Cell membrane</location>
        <topology evidence="1">Multi-pass membrane protein</topology>
    </subcellularLocation>
</comment>
<evidence type="ECO:0000256" key="2">
    <source>
        <dbReference type="ARBA" id="ARBA00005658"/>
    </source>
</evidence>
<feature type="transmembrane region" description="Helical" evidence="9">
    <location>
        <begin position="348"/>
        <end position="366"/>
    </location>
</feature>
<feature type="transmembrane region" description="Helical" evidence="9">
    <location>
        <begin position="77"/>
        <end position="97"/>
    </location>
</feature>
<feature type="transmembrane region" description="Helical" evidence="9">
    <location>
        <begin position="436"/>
        <end position="455"/>
    </location>
</feature>
<accession>A0A1G9JSU3</accession>
<dbReference type="GO" id="GO:0005886">
    <property type="term" value="C:plasma membrane"/>
    <property type="evidence" value="ECO:0007669"/>
    <property type="project" value="UniProtKB-SubCell"/>
</dbReference>
<sequence length="624" mass="67004">MRAAGRVFQDIRYPHGIHPALVPGVDIEQQRVRYGVDKLVVAVVALVVGAFIVWGVTSPDQVLEVSSAGVGWVMDNLGWVFSIIAIGTLLFLLGLALSKYGRIPLGLDGEKPEYSTVSWAAMLFGAGIGIGIIFWGPLEPLTYYVSPLPGLYEPGTAEAVKGAMAQAILHWGPSAWAIYAIVGLTVAYVSFRKGRVPLMSSVLAPLWGGHSKDPGSRIIDSLAILATLFGTAAALGIGALQIGRGVSIVSGWSPEGNALALGIIVVLTIGTIVSAVSGVAKGIRWLSNVNLVLAVVLAVFFFVVGPTVFLLNIIPGVVVEYFDNLPSMLAATTVDSEETKAFLSSWTVFYWAWWVSWAPFVGVFTAKISRGRTIRQFLLGVILIPSSIVGLAFIMLGGTAIWFQHNTGQLVPGNDPANLPAPEAAFFEVLDLMPGANWIIPVVLVMLAIFFITSSDSASLVNSQFSQQGNPNPRRGITALWAVLMAGIAAVMLLTGGRSGLQGMQNMVIISAFPFAIVLIAMGVALMRELRLDPMMIRAEYEQAAVANAVRHGIAEHGDNFELSIDPVEPDNERGVGHHFDSTADEITEWYARTDEDGNPIEYDYETGRYLDDDGNPLEPERQT</sequence>
<keyword evidence="5 9" id="KW-0812">Transmembrane</keyword>
<feature type="transmembrane region" description="Helical" evidence="9">
    <location>
        <begin position="174"/>
        <end position="191"/>
    </location>
</feature>
<name>A0A1G9JSU3_9ACTN</name>
<evidence type="ECO:0000256" key="5">
    <source>
        <dbReference type="ARBA" id="ARBA00022692"/>
    </source>
</evidence>
<dbReference type="InterPro" id="IPR000060">
    <property type="entry name" value="BCCT_transptr"/>
</dbReference>
<dbReference type="Pfam" id="PF02028">
    <property type="entry name" value="BCCT"/>
    <property type="match status" value="1"/>
</dbReference>
<evidence type="ECO:0000256" key="8">
    <source>
        <dbReference type="SAM" id="MobiDB-lite"/>
    </source>
</evidence>
<keyword evidence="11" id="KW-1185">Reference proteome</keyword>
<dbReference type="STRING" id="686624.SAMN04488242_1455"/>
<evidence type="ECO:0000313" key="11">
    <source>
        <dbReference type="Proteomes" id="UP000199475"/>
    </source>
</evidence>
<dbReference type="PROSITE" id="PS01303">
    <property type="entry name" value="BCCT"/>
    <property type="match status" value="1"/>
</dbReference>
<feature type="transmembrane region" description="Helical" evidence="9">
    <location>
        <begin position="476"/>
        <end position="495"/>
    </location>
</feature>
<proteinExistence type="inferred from homology"/>
<protein>
    <submittedName>
        <fullName evidence="10">Choline/carnitine/betaine transport</fullName>
    </submittedName>
</protein>
<feature type="transmembrane region" description="Helical" evidence="9">
    <location>
        <begin position="507"/>
        <end position="527"/>
    </location>
</feature>
<feature type="transmembrane region" description="Helical" evidence="9">
    <location>
        <begin position="222"/>
        <end position="243"/>
    </location>
</feature>
<feature type="transmembrane region" description="Helical" evidence="9">
    <location>
        <begin position="378"/>
        <end position="403"/>
    </location>
</feature>
<evidence type="ECO:0000256" key="9">
    <source>
        <dbReference type="SAM" id="Phobius"/>
    </source>
</evidence>
<feature type="transmembrane region" description="Helical" evidence="9">
    <location>
        <begin position="117"/>
        <end position="138"/>
    </location>
</feature>
<dbReference type="InterPro" id="IPR018093">
    <property type="entry name" value="BCCT_CS"/>
</dbReference>
<gene>
    <name evidence="10" type="ORF">SAMN04488242_1455</name>
</gene>
<dbReference type="PANTHER" id="PTHR30047:SF7">
    <property type="entry name" value="HIGH-AFFINITY CHOLINE TRANSPORT PROTEIN"/>
    <property type="match status" value="1"/>
</dbReference>
<dbReference type="Proteomes" id="UP000199475">
    <property type="component" value="Unassembled WGS sequence"/>
</dbReference>
<feature type="region of interest" description="Disordered" evidence="8">
    <location>
        <begin position="597"/>
        <end position="624"/>
    </location>
</feature>
<dbReference type="EMBL" id="FNGP01000002">
    <property type="protein sequence ID" value="SDL40690.1"/>
    <property type="molecule type" value="Genomic_DNA"/>
</dbReference>
<dbReference type="GO" id="GO:0022857">
    <property type="term" value="F:transmembrane transporter activity"/>
    <property type="evidence" value="ECO:0007669"/>
    <property type="project" value="InterPro"/>
</dbReference>
<keyword evidence="6 9" id="KW-1133">Transmembrane helix</keyword>
<feature type="transmembrane region" description="Helical" evidence="9">
    <location>
        <begin position="39"/>
        <end position="57"/>
    </location>
</feature>
<evidence type="ECO:0000313" key="10">
    <source>
        <dbReference type="EMBL" id="SDL40690.1"/>
    </source>
</evidence>
<dbReference type="AlphaFoldDB" id="A0A1G9JSU3"/>
<evidence type="ECO:0000256" key="3">
    <source>
        <dbReference type="ARBA" id="ARBA00022448"/>
    </source>
</evidence>
<dbReference type="OrthoDB" id="9775735at2"/>
<feature type="transmembrane region" description="Helical" evidence="9">
    <location>
        <begin position="258"/>
        <end position="279"/>
    </location>
</feature>
<dbReference type="PANTHER" id="PTHR30047">
    <property type="entry name" value="HIGH-AFFINITY CHOLINE TRANSPORT PROTEIN-RELATED"/>
    <property type="match status" value="1"/>
</dbReference>
<evidence type="ECO:0000256" key="7">
    <source>
        <dbReference type="ARBA" id="ARBA00023136"/>
    </source>
</evidence>
<organism evidence="10 11">
    <name type="scientific">Tessaracoccus oleiagri</name>
    <dbReference type="NCBI Taxonomy" id="686624"/>
    <lineage>
        <taxon>Bacteria</taxon>
        <taxon>Bacillati</taxon>
        <taxon>Actinomycetota</taxon>
        <taxon>Actinomycetes</taxon>
        <taxon>Propionibacteriales</taxon>
        <taxon>Propionibacteriaceae</taxon>
        <taxon>Tessaracoccus</taxon>
    </lineage>
</organism>
<evidence type="ECO:0000256" key="6">
    <source>
        <dbReference type="ARBA" id="ARBA00022989"/>
    </source>
</evidence>
<keyword evidence="4" id="KW-1003">Cell membrane</keyword>
<keyword evidence="7 9" id="KW-0472">Membrane</keyword>
<evidence type="ECO:0000256" key="1">
    <source>
        <dbReference type="ARBA" id="ARBA00004651"/>
    </source>
</evidence>
<reference evidence="10 11" key="1">
    <citation type="submission" date="2016-10" db="EMBL/GenBank/DDBJ databases">
        <authorList>
            <person name="de Groot N.N."/>
        </authorList>
    </citation>
    <scope>NUCLEOTIDE SEQUENCE [LARGE SCALE GENOMIC DNA]</scope>
    <source>
        <strain evidence="10 11">CGMCC 1.9159</strain>
    </source>
</reference>
<feature type="transmembrane region" description="Helical" evidence="9">
    <location>
        <begin position="291"/>
        <end position="314"/>
    </location>
</feature>
<dbReference type="NCBIfam" id="TIGR00842">
    <property type="entry name" value="bcct"/>
    <property type="match status" value="1"/>
</dbReference>